<feature type="chain" id="PRO_5028250696" evidence="15">
    <location>
        <begin position="29"/>
        <end position="694"/>
    </location>
</feature>
<dbReference type="AlphaFoldDB" id="A0A6S6XTL2"/>
<dbReference type="GO" id="GO:0009279">
    <property type="term" value="C:cell outer membrane"/>
    <property type="evidence" value="ECO:0007669"/>
    <property type="project" value="UniProtKB-SubCell"/>
</dbReference>
<dbReference type="CDD" id="cd01347">
    <property type="entry name" value="ligand_gated_channel"/>
    <property type="match status" value="1"/>
</dbReference>
<keyword evidence="10 13" id="KW-0472">Membrane</keyword>
<accession>A0A6S6XTL2</accession>
<evidence type="ECO:0000256" key="9">
    <source>
        <dbReference type="ARBA" id="ARBA00023077"/>
    </source>
</evidence>
<protein>
    <submittedName>
        <fullName evidence="18">Putative TonB-dependent receptor YncD</fullName>
    </submittedName>
</protein>
<keyword evidence="6 13" id="KW-0812">Transmembrane</keyword>
<dbReference type="Gene3D" id="2.40.170.20">
    <property type="entry name" value="TonB-dependent receptor, beta-barrel domain"/>
    <property type="match status" value="1"/>
</dbReference>
<evidence type="ECO:0000256" key="7">
    <source>
        <dbReference type="ARBA" id="ARBA00023004"/>
    </source>
</evidence>
<gene>
    <name evidence="18" type="primary">yncD</name>
    <name evidence="18" type="ORF">DENOEST_0331</name>
</gene>
<name>A0A6S6XTL2_9PROT</name>
<comment type="subcellular location">
    <subcellularLocation>
        <location evidence="1 13">Cell outer membrane</location>
        <topology evidence="1 13">Multi-pass membrane protein</topology>
    </subcellularLocation>
</comment>
<proteinExistence type="inferred from homology"/>
<keyword evidence="3 13" id="KW-0813">Transport</keyword>
<keyword evidence="9 14" id="KW-0798">TonB box</keyword>
<dbReference type="InterPro" id="IPR012910">
    <property type="entry name" value="Plug_dom"/>
</dbReference>
<dbReference type="PROSITE" id="PS52016">
    <property type="entry name" value="TONB_DEPENDENT_REC_3"/>
    <property type="match status" value="1"/>
</dbReference>
<evidence type="ECO:0000256" key="6">
    <source>
        <dbReference type="ARBA" id="ARBA00022692"/>
    </source>
</evidence>
<sequence length="694" mass="74565">MILSAPPSTRPALLLALLLIAHSPGGGATEDTILITATRSARSAFELPVAIGAVSGPVITEGQWGVNLSEALWRVPGAVVLNRQNYAQDIQVSLRGFGARAAFGVRGVRLIQDGIPLTMPDGQGQGASIDLLSAGRIEVLRGPFSALYGNHSGGVIQVFSEDGPQPGKVSLRYGAGSAGSRNTSLKLAGQQGGVNYLLNTSSFATDGERQHSSARRDSINARLKLTLDSGATLTLLGNGLDQPMSQDALGLSRAQFESDPHQADSSALDYNTRKTIRQMQGGAVWEQPLGNDLLRISAHGGTRSVTQYQSIPASAQTSPLHPGGVADFDRRFEGLGLRWTRSRSNWELVAGVDADRMADERKGYRNFLGSPSAPTALGVMGALRRDEDNQVRSLNTYLQGQWTPQPDWTVHAGLRHTRVAFVSKDHYLADGNNGSGAADYRDTSPVAGLLWRLSPDVHLYANLGYGFETATFTEMSYRPGNLPGLNFDLKPSRSRSLETGVKARPWPGAELEAALFRVESDDEIVVDSSAGGRTTYRNGGRTLRQGIELSFATPLGRNVGFMAACSVLGAEYRDAFGSVPAGNHLPAVPARSCHGELAWRPAGGFDAGLEVHHLSGMYVDDANSATTPAYTIASLRAGWRQGMGRWEFQEFLRVDNLADRRYVGSLIVNERNGRFYEPAPGRAYLLGASVAYRF</sequence>
<dbReference type="EMBL" id="LR778301">
    <property type="protein sequence ID" value="CAB1367503.1"/>
    <property type="molecule type" value="Genomic_DNA"/>
</dbReference>
<reference evidence="18 19" key="1">
    <citation type="submission" date="2020-03" db="EMBL/GenBank/DDBJ databases">
        <authorList>
            <consortium name="Genoscope - CEA"/>
            <person name="William W."/>
        </authorList>
    </citation>
    <scope>NUCLEOTIDE SEQUENCE [LARGE SCALE GENOMIC DNA]</scope>
    <source>
        <strain evidence="19">DSM 16959</strain>
    </source>
</reference>
<dbReference type="RefSeq" id="WP_145771448.1">
    <property type="nucleotide sequence ID" value="NZ_LR778301.1"/>
</dbReference>
<feature type="domain" description="TonB-dependent receptor plug" evidence="17">
    <location>
        <begin position="46"/>
        <end position="155"/>
    </location>
</feature>
<dbReference type="Pfam" id="PF00593">
    <property type="entry name" value="TonB_dep_Rec_b-barrel"/>
    <property type="match status" value="1"/>
</dbReference>
<evidence type="ECO:0000313" key="19">
    <source>
        <dbReference type="Proteomes" id="UP000515733"/>
    </source>
</evidence>
<dbReference type="SUPFAM" id="SSF56935">
    <property type="entry name" value="Porins"/>
    <property type="match status" value="1"/>
</dbReference>
<keyword evidence="7" id="KW-0408">Iron</keyword>
<feature type="domain" description="TonB-dependent receptor-like beta-barrel" evidence="16">
    <location>
        <begin position="271"/>
        <end position="657"/>
    </location>
</feature>
<evidence type="ECO:0000256" key="3">
    <source>
        <dbReference type="ARBA" id="ARBA00022448"/>
    </source>
</evidence>
<keyword evidence="12 13" id="KW-0998">Cell outer membrane</keyword>
<dbReference type="OrthoDB" id="9760620at2"/>
<evidence type="ECO:0000256" key="8">
    <source>
        <dbReference type="ARBA" id="ARBA00023065"/>
    </source>
</evidence>
<keyword evidence="5" id="KW-0410">Iron transport</keyword>
<dbReference type="GO" id="GO:0006826">
    <property type="term" value="P:iron ion transport"/>
    <property type="evidence" value="ECO:0007669"/>
    <property type="project" value="UniProtKB-KW"/>
</dbReference>
<dbReference type="PANTHER" id="PTHR32552">
    <property type="entry name" value="FERRICHROME IRON RECEPTOR-RELATED"/>
    <property type="match status" value="1"/>
</dbReference>
<keyword evidence="15" id="KW-0732">Signal</keyword>
<evidence type="ECO:0000256" key="12">
    <source>
        <dbReference type="ARBA" id="ARBA00023237"/>
    </source>
</evidence>
<dbReference type="PANTHER" id="PTHR32552:SF81">
    <property type="entry name" value="TONB-DEPENDENT OUTER MEMBRANE RECEPTOR"/>
    <property type="match status" value="1"/>
</dbReference>
<keyword evidence="8" id="KW-0406">Ion transport</keyword>
<dbReference type="InterPro" id="IPR036942">
    <property type="entry name" value="Beta-barrel_TonB_sf"/>
</dbReference>
<dbReference type="Pfam" id="PF07715">
    <property type="entry name" value="Plug"/>
    <property type="match status" value="1"/>
</dbReference>
<organism evidence="18 19">
    <name type="scientific">Denitratisoma oestradiolicum</name>
    <dbReference type="NCBI Taxonomy" id="311182"/>
    <lineage>
        <taxon>Bacteria</taxon>
        <taxon>Pseudomonadati</taxon>
        <taxon>Pseudomonadota</taxon>
        <taxon>Betaproteobacteria</taxon>
        <taxon>Nitrosomonadales</taxon>
        <taxon>Sterolibacteriaceae</taxon>
        <taxon>Denitratisoma</taxon>
    </lineage>
</organism>
<evidence type="ECO:0000256" key="14">
    <source>
        <dbReference type="RuleBase" id="RU003357"/>
    </source>
</evidence>
<keyword evidence="11 18" id="KW-0675">Receptor</keyword>
<evidence type="ECO:0000259" key="17">
    <source>
        <dbReference type="Pfam" id="PF07715"/>
    </source>
</evidence>
<evidence type="ECO:0000256" key="11">
    <source>
        <dbReference type="ARBA" id="ARBA00023170"/>
    </source>
</evidence>
<keyword evidence="4 13" id="KW-1134">Transmembrane beta strand</keyword>
<evidence type="ECO:0000259" key="16">
    <source>
        <dbReference type="Pfam" id="PF00593"/>
    </source>
</evidence>
<comment type="similarity">
    <text evidence="2 13 14">Belongs to the TonB-dependent receptor family.</text>
</comment>
<dbReference type="KEGG" id="doe:DENOEST_0331"/>
<evidence type="ECO:0000256" key="13">
    <source>
        <dbReference type="PROSITE-ProRule" id="PRU01360"/>
    </source>
</evidence>
<evidence type="ECO:0000256" key="1">
    <source>
        <dbReference type="ARBA" id="ARBA00004571"/>
    </source>
</evidence>
<dbReference type="InterPro" id="IPR000531">
    <property type="entry name" value="Beta-barrel_TonB"/>
</dbReference>
<evidence type="ECO:0000256" key="4">
    <source>
        <dbReference type="ARBA" id="ARBA00022452"/>
    </source>
</evidence>
<dbReference type="InterPro" id="IPR037066">
    <property type="entry name" value="Plug_dom_sf"/>
</dbReference>
<evidence type="ECO:0000313" key="18">
    <source>
        <dbReference type="EMBL" id="CAB1367503.1"/>
    </source>
</evidence>
<evidence type="ECO:0000256" key="15">
    <source>
        <dbReference type="SAM" id="SignalP"/>
    </source>
</evidence>
<evidence type="ECO:0000256" key="5">
    <source>
        <dbReference type="ARBA" id="ARBA00022496"/>
    </source>
</evidence>
<dbReference type="Gene3D" id="2.170.130.10">
    <property type="entry name" value="TonB-dependent receptor, plug domain"/>
    <property type="match status" value="1"/>
</dbReference>
<dbReference type="InterPro" id="IPR039426">
    <property type="entry name" value="TonB-dep_rcpt-like"/>
</dbReference>
<keyword evidence="19" id="KW-1185">Reference proteome</keyword>
<evidence type="ECO:0000256" key="10">
    <source>
        <dbReference type="ARBA" id="ARBA00023136"/>
    </source>
</evidence>
<dbReference type="Proteomes" id="UP000515733">
    <property type="component" value="Chromosome"/>
</dbReference>
<feature type="signal peptide" evidence="15">
    <location>
        <begin position="1"/>
        <end position="28"/>
    </location>
</feature>
<evidence type="ECO:0000256" key="2">
    <source>
        <dbReference type="ARBA" id="ARBA00009810"/>
    </source>
</evidence>